<proteinExistence type="predicted"/>
<dbReference type="Gene3D" id="2.70.70.10">
    <property type="entry name" value="Glucose Permease (Domain IIA)"/>
    <property type="match status" value="1"/>
</dbReference>
<feature type="coiled-coil region" evidence="2">
    <location>
        <begin position="146"/>
        <end position="215"/>
    </location>
</feature>
<evidence type="ECO:0000313" key="6">
    <source>
        <dbReference type="EMBL" id="HIU25174.1"/>
    </source>
</evidence>
<reference evidence="6" key="2">
    <citation type="journal article" date="2021" name="PeerJ">
        <title>Extensive microbial diversity within the chicken gut microbiome revealed by metagenomics and culture.</title>
        <authorList>
            <person name="Gilroy R."/>
            <person name="Ravi A."/>
            <person name="Getino M."/>
            <person name="Pursley I."/>
            <person name="Horton D.L."/>
            <person name="Alikhan N.F."/>
            <person name="Baker D."/>
            <person name="Gharbi K."/>
            <person name="Hall N."/>
            <person name="Watson M."/>
            <person name="Adriaenssens E.M."/>
            <person name="Foster-Nyarko E."/>
            <person name="Jarju S."/>
            <person name="Secka A."/>
            <person name="Antonio M."/>
            <person name="Oren A."/>
            <person name="Chaudhuri R.R."/>
            <person name="La Ragione R."/>
            <person name="Hildebrand F."/>
            <person name="Pallen M.J."/>
        </authorList>
    </citation>
    <scope>NUCLEOTIDE SEQUENCE</scope>
    <source>
        <strain evidence="6">ChiHcec3-6078</strain>
    </source>
</reference>
<evidence type="ECO:0000259" key="5">
    <source>
        <dbReference type="Pfam" id="PF24568"/>
    </source>
</evidence>
<feature type="domain" description="M23ase beta-sheet core" evidence="4">
    <location>
        <begin position="260"/>
        <end position="354"/>
    </location>
</feature>
<feature type="chain" id="PRO_5039358888" evidence="3">
    <location>
        <begin position="28"/>
        <end position="359"/>
    </location>
</feature>
<dbReference type="InterPro" id="IPR011055">
    <property type="entry name" value="Dup_hybrid_motif"/>
</dbReference>
<keyword evidence="1 3" id="KW-0732">Signal</keyword>
<sequence length="359" mass="39104">MKKRRIALVTAILTVLVLCFETAAVSAASLSEIRKNIQEKQEELEEGRAQEQSLADQVSELEANINKLETAIAEGEQNLAVLEQELAEAEEKVETQNDNLNARLRNMYKSGSVGFIDVLLDSSSFSEFLTNLDMVEMIYSSDQEVLAGLQDAYDEVDKKKQEVETLQAELETSKATAEEQQAEVNAKKEEIAASNEETEEMLNKLEAQAQALTATIVDKGSSSSDSTYTGGEMAWPAPSYTRISQYYGWRIHPITGRSNFHGAIDLAAPGGSPIVAANPGTVIIATYNSSYGYYVVVDHGGGVTTLYAHSSRLRVSVGQSVSRGQRIADVGTTGSSTGNHLHFEVRINGNRVNPLPYIT</sequence>
<dbReference type="Pfam" id="PF01551">
    <property type="entry name" value="Peptidase_M23"/>
    <property type="match status" value="1"/>
</dbReference>
<dbReference type="Pfam" id="PF24568">
    <property type="entry name" value="CC_PcsB"/>
    <property type="match status" value="1"/>
</dbReference>
<keyword evidence="2" id="KW-0175">Coiled coil</keyword>
<protein>
    <submittedName>
        <fullName evidence="6">Peptidoglycan DD-metalloendopeptidase family protein</fullName>
    </submittedName>
</protein>
<dbReference type="Proteomes" id="UP000824090">
    <property type="component" value="Unassembled WGS sequence"/>
</dbReference>
<dbReference type="AlphaFoldDB" id="A0A9D1HZ30"/>
<organism evidence="6 7">
    <name type="scientific">Candidatus Allocopromorpha excrementigallinarum</name>
    <dbReference type="NCBI Taxonomy" id="2840742"/>
    <lineage>
        <taxon>Bacteria</taxon>
        <taxon>Bacillati</taxon>
        <taxon>Bacillota</taxon>
        <taxon>Clostridia</taxon>
        <taxon>Eubacteriales</taxon>
        <taxon>Eubacteriaceae</taxon>
        <taxon>Eubacteriaceae incertae sedis</taxon>
        <taxon>Candidatus Allocopromorpha</taxon>
    </lineage>
</organism>
<dbReference type="InterPro" id="IPR057309">
    <property type="entry name" value="PcsB_CC"/>
</dbReference>
<evidence type="ECO:0000313" key="7">
    <source>
        <dbReference type="Proteomes" id="UP000824090"/>
    </source>
</evidence>
<evidence type="ECO:0000256" key="2">
    <source>
        <dbReference type="SAM" id="Coils"/>
    </source>
</evidence>
<feature type="signal peptide" evidence="3">
    <location>
        <begin position="1"/>
        <end position="27"/>
    </location>
</feature>
<dbReference type="PANTHER" id="PTHR21666:SF270">
    <property type="entry name" value="MUREIN HYDROLASE ACTIVATOR ENVC"/>
    <property type="match status" value="1"/>
</dbReference>
<reference evidence="6" key="1">
    <citation type="submission" date="2020-10" db="EMBL/GenBank/DDBJ databases">
        <authorList>
            <person name="Gilroy R."/>
        </authorList>
    </citation>
    <scope>NUCLEOTIDE SEQUENCE</scope>
    <source>
        <strain evidence="6">ChiHcec3-6078</strain>
    </source>
</reference>
<dbReference type="SUPFAM" id="SSF51261">
    <property type="entry name" value="Duplicated hybrid motif"/>
    <property type="match status" value="1"/>
</dbReference>
<dbReference type="InterPro" id="IPR050570">
    <property type="entry name" value="Cell_wall_metabolism_enzyme"/>
</dbReference>
<dbReference type="InterPro" id="IPR016047">
    <property type="entry name" value="M23ase_b-sheet_dom"/>
</dbReference>
<evidence type="ECO:0000256" key="3">
    <source>
        <dbReference type="SAM" id="SignalP"/>
    </source>
</evidence>
<feature type="domain" description="Peptidoglycan hydrolase PcsB coiled-coil" evidence="5">
    <location>
        <begin position="87"/>
        <end position="159"/>
    </location>
</feature>
<comment type="caution">
    <text evidence="6">The sequence shown here is derived from an EMBL/GenBank/DDBJ whole genome shotgun (WGS) entry which is preliminary data.</text>
</comment>
<evidence type="ECO:0000259" key="4">
    <source>
        <dbReference type="Pfam" id="PF01551"/>
    </source>
</evidence>
<evidence type="ECO:0000256" key="1">
    <source>
        <dbReference type="ARBA" id="ARBA00022729"/>
    </source>
</evidence>
<dbReference type="GO" id="GO:0004222">
    <property type="term" value="F:metalloendopeptidase activity"/>
    <property type="evidence" value="ECO:0007669"/>
    <property type="project" value="TreeGrafter"/>
</dbReference>
<feature type="coiled-coil region" evidence="2">
    <location>
        <begin position="27"/>
        <end position="106"/>
    </location>
</feature>
<dbReference type="CDD" id="cd12797">
    <property type="entry name" value="M23_peptidase"/>
    <property type="match status" value="1"/>
</dbReference>
<gene>
    <name evidence="6" type="ORF">IAC50_01585</name>
</gene>
<accession>A0A9D1HZ30</accession>
<dbReference type="Gene3D" id="6.10.250.3150">
    <property type="match status" value="1"/>
</dbReference>
<name>A0A9D1HZ30_9FIRM</name>
<dbReference type="EMBL" id="DVMP01000035">
    <property type="protein sequence ID" value="HIU25174.1"/>
    <property type="molecule type" value="Genomic_DNA"/>
</dbReference>
<dbReference type="PANTHER" id="PTHR21666">
    <property type="entry name" value="PEPTIDASE-RELATED"/>
    <property type="match status" value="1"/>
</dbReference>